<accession>A0ABD3GLP4</accession>
<evidence type="ECO:0000313" key="1">
    <source>
        <dbReference type="EMBL" id="KAL3678624.1"/>
    </source>
</evidence>
<sequence>MSKLSSVLEATNDPTDPEADEVLVSKGVIVLPDIYWRSYSQLLWIWIGSAPHIEELIWDKVNSELQKYISSAYGRHQGSVQES</sequence>
<reference evidence="1 2" key="1">
    <citation type="submission" date="2024-09" db="EMBL/GenBank/DDBJ databases">
        <title>Chromosome-scale assembly of Riccia sorocarpa.</title>
        <authorList>
            <person name="Paukszto L."/>
        </authorList>
    </citation>
    <scope>NUCLEOTIDE SEQUENCE [LARGE SCALE GENOMIC DNA]</scope>
    <source>
        <strain evidence="1">LP-2024</strain>
        <tissue evidence="1">Aerial parts of the thallus</tissue>
    </source>
</reference>
<dbReference type="Proteomes" id="UP001633002">
    <property type="component" value="Unassembled WGS sequence"/>
</dbReference>
<keyword evidence="2" id="KW-1185">Reference proteome</keyword>
<dbReference type="Gene3D" id="3.40.50.720">
    <property type="entry name" value="NAD(P)-binding Rossmann-like Domain"/>
    <property type="match status" value="1"/>
</dbReference>
<organism evidence="1 2">
    <name type="scientific">Riccia sorocarpa</name>
    <dbReference type="NCBI Taxonomy" id="122646"/>
    <lineage>
        <taxon>Eukaryota</taxon>
        <taxon>Viridiplantae</taxon>
        <taxon>Streptophyta</taxon>
        <taxon>Embryophyta</taxon>
        <taxon>Marchantiophyta</taxon>
        <taxon>Marchantiopsida</taxon>
        <taxon>Marchantiidae</taxon>
        <taxon>Marchantiales</taxon>
        <taxon>Ricciaceae</taxon>
        <taxon>Riccia</taxon>
    </lineage>
</organism>
<evidence type="ECO:0000313" key="2">
    <source>
        <dbReference type="Proteomes" id="UP001633002"/>
    </source>
</evidence>
<protein>
    <submittedName>
        <fullName evidence="1">Uncharacterized protein</fullName>
    </submittedName>
</protein>
<proteinExistence type="predicted"/>
<dbReference type="AlphaFoldDB" id="A0ABD3GLP4"/>
<comment type="caution">
    <text evidence="1">The sequence shown here is derived from an EMBL/GenBank/DDBJ whole genome shotgun (WGS) entry which is preliminary data.</text>
</comment>
<dbReference type="EMBL" id="JBJQOH010000007">
    <property type="protein sequence ID" value="KAL3678624.1"/>
    <property type="molecule type" value="Genomic_DNA"/>
</dbReference>
<gene>
    <name evidence="1" type="ORF">R1sor_021580</name>
</gene>
<name>A0ABD3GLP4_9MARC</name>